<evidence type="ECO:0000313" key="2">
    <source>
        <dbReference type="EMBL" id="KAJ4365211.1"/>
    </source>
</evidence>
<evidence type="ECO:0008006" key="4">
    <source>
        <dbReference type="Google" id="ProtNLM"/>
    </source>
</evidence>
<reference evidence="2" key="1">
    <citation type="submission" date="2022-10" db="EMBL/GenBank/DDBJ databases">
        <title>Tapping the CABI collections for fungal endophytes: first genome assemblies for Collariella, Neodidymelliopsis, Ascochyta clinopodiicola, Didymella pomorum, Didymosphaeria variabile, Neocosmospora piperis and Neocucurbitaria cava.</title>
        <authorList>
            <person name="Hill R."/>
        </authorList>
    </citation>
    <scope>NUCLEOTIDE SEQUENCE</scope>
    <source>
        <strain evidence="2">IMI 356814</strain>
    </source>
</reference>
<dbReference type="AlphaFoldDB" id="A0A9W8Y272"/>
<comment type="caution">
    <text evidence="2">The sequence shown here is derived from an EMBL/GenBank/DDBJ whole genome shotgun (WGS) entry which is preliminary data.</text>
</comment>
<dbReference type="OrthoDB" id="2322499at2759"/>
<proteinExistence type="predicted"/>
<gene>
    <name evidence="2" type="ORF">N0V83_008829</name>
</gene>
<protein>
    <recommendedName>
        <fullName evidence="4">F-box domain-containing protein</fullName>
    </recommendedName>
</protein>
<evidence type="ECO:0000313" key="3">
    <source>
        <dbReference type="Proteomes" id="UP001140560"/>
    </source>
</evidence>
<dbReference type="Proteomes" id="UP001140560">
    <property type="component" value="Unassembled WGS sequence"/>
</dbReference>
<sequence>MVNAKNVAFKVNKQTPFSQTLAGAYGTVINCRKPGGKGAARGQKEVRTHHVPLANVPGALKRKRGEEDCNEQRHPTTLSIPSGSDAAKSAVATLDQTLLNQQWQQRKPTRLRKGKILSKGVDLDCWFTILSFSDPAQLLEMRSKIASCYRFLRDNPMLWKHSRNYYYGPNMPDPPSQLSEFQYAHLRHGHGCMSCHAPNTRKTYWAFLRRWCKTCLQSKTLKEQDAMVLLRNANGEDITYLHKALPSGIFDSWGNFVGVGPASTHSLKTVYLLSDVQKLIAEYTQERQRNPEELAELRAWHAKKIDLVEERKAFAKKMELWEETTRNTKSFDYQAKKSARKAYYEHKAMQLSPPITLRELEACPSYRRAVAIPKDPNNTSWLQLKPKLEKEAADLAALRAQGGTPDPHPTMCLTSGTSTPLGSNTVPSQPFLPPLLGYPVGLPPPHSHLF</sequence>
<accession>A0A9W8Y272</accession>
<organism evidence="2 3">
    <name type="scientific">Neocucurbitaria cava</name>
    <dbReference type="NCBI Taxonomy" id="798079"/>
    <lineage>
        <taxon>Eukaryota</taxon>
        <taxon>Fungi</taxon>
        <taxon>Dikarya</taxon>
        <taxon>Ascomycota</taxon>
        <taxon>Pezizomycotina</taxon>
        <taxon>Dothideomycetes</taxon>
        <taxon>Pleosporomycetidae</taxon>
        <taxon>Pleosporales</taxon>
        <taxon>Pleosporineae</taxon>
        <taxon>Cucurbitariaceae</taxon>
        <taxon>Neocucurbitaria</taxon>
    </lineage>
</organism>
<evidence type="ECO:0000256" key="1">
    <source>
        <dbReference type="SAM" id="MobiDB-lite"/>
    </source>
</evidence>
<feature type="compositionally biased region" description="Basic and acidic residues" evidence="1">
    <location>
        <begin position="64"/>
        <end position="74"/>
    </location>
</feature>
<feature type="region of interest" description="Disordered" evidence="1">
    <location>
        <begin position="62"/>
        <end position="85"/>
    </location>
</feature>
<keyword evidence="3" id="KW-1185">Reference proteome</keyword>
<name>A0A9W8Y272_9PLEO</name>
<dbReference type="EMBL" id="JAPEUY010000016">
    <property type="protein sequence ID" value="KAJ4365211.1"/>
    <property type="molecule type" value="Genomic_DNA"/>
</dbReference>